<evidence type="ECO:0000256" key="5">
    <source>
        <dbReference type="ARBA" id="ARBA00049194"/>
    </source>
</evidence>
<dbReference type="Gene3D" id="3.40.605.10">
    <property type="entry name" value="Aldehyde Dehydrogenase, Chain A, domain 1"/>
    <property type="match status" value="1"/>
</dbReference>
<dbReference type="EC" id="1.2.1.3" evidence="4"/>
<comment type="pathway">
    <text evidence="1">Mycotoxin biosynthesis.</text>
</comment>
<evidence type="ECO:0000256" key="3">
    <source>
        <dbReference type="ARBA" id="ARBA00023002"/>
    </source>
</evidence>
<dbReference type="OrthoDB" id="310895at2759"/>
<dbReference type="InterPro" id="IPR016161">
    <property type="entry name" value="Ald_DH/histidinol_DH"/>
</dbReference>
<name>A0A1F5L621_PENAI</name>
<evidence type="ECO:0000256" key="2">
    <source>
        <dbReference type="ARBA" id="ARBA00009986"/>
    </source>
</evidence>
<evidence type="ECO:0000313" key="7">
    <source>
        <dbReference type="EMBL" id="OGE48371.1"/>
    </source>
</evidence>
<dbReference type="Gene3D" id="3.40.309.10">
    <property type="entry name" value="Aldehyde Dehydrogenase, Chain A, domain 2"/>
    <property type="match status" value="1"/>
</dbReference>
<accession>A0A1F5L621</accession>
<dbReference type="GeneID" id="34581003"/>
<dbReference type="FunFam" id="3.40.605.10:FF:000007">
    <property type="entry name" value="NAD/NADP-dependent betaine aldehyde dehydrogenase"/>
    <property type="match status" value="1"/>
</dbReference>
<comment type="caution">
    <text evidence="7">The sequence shown here is derived from an EMBL/GenBank/DDBJ whole genome shotgun (WGS) entry which is preliminary data.</text>
</comment>
<gene>
    <name evidence="7" type="ORF">PENARI_c029G01385</name>
</gene>
<dbReference type="InterPro" id="IPR016163">
    <property type="entry name" value="Ald_DH_C"/>
</dbReference>
<sequence>MSFDPPASIETRLFINGEFRESSDKQTFTLKSPATFKPVAEVYEATEQDTNAAVAAAKAAFPAWAALSPEARGGYLKKLSVLILEAHSELAYLEAISMGRPVSGYFDAFASSATFGHYAEAGYQALGTSSLNTPGHVNMTLRQPYGVVAAIIPWNVPILFLSNKSAPALMAGNTVVIKSSEKAPLTSAKIASLVEKAGFPAGVVNIISGHGHTSGALLSSHMDVRLLTFTGSGRTGRAIQISAAKSNLKNVILELGGKTPAVIFEDADIEKAAAETQHSIQWNSGQVCMANSRIYVQESIAPQFIETFRKKFQAVKAGDPTVQETNHGPQADEIQYNNVKSYIESGKESGTLILGADPVSSVKGYFVNPTIFTETPEDAKIMKEEIFGPVVNINTFKTEDEVIEKANNTDFGLYASVYTKNVDRALRMAKALEAGTVGVNCTSPAGARDMPFGGYKASGIGREGWTVGIENYLETKSVLMKFEEA</sequence>
<dbReference type="FunFam" id="3.40.309.10:FF:000012">
    <property type="entry name" value="Betaine aldehyde dehydrogenase"/>
    <property type="match status" value="1"/>
</dbReference>
<dbReference type="AlphaFoldDB" id="A0A1F5L621"/>
<dbReference type="InterPro" id="IPR015590">
    <property type="entry name" value="Aldehyde_DH_dom"/>
</dbReference>
<evidence type="ECO:0000256" key="4">
    <source>
        <dbReference type="ARBA" id="ARBA00024226"/>
    </source>
</evidence>
<organism evidence="7 8">
    <name type="scientific">Penicillium arizonense</name>
    <dbReference type="NCBI Taxonomy" id="1835702"/>
    <lineage>
        <taxon>Eukaryota</taxon>
        <taxon>Fungi</taxon>
        <taxon>Dikarya</taxon>
        <taxon>Ascomycota</taxon>
        <taxon>Pezizomycotina</taxon>
        <taxon>Eurotiomycetes</taxon>
        <taxon>Eurotiomycetidae</taxon>
        <taxon>Eurotiales</taxon>
        <taxon>Aspergillaceae</taxon>
        <taxon>Penicillium</taxon>
    </lineage>
</organism>
<reference evidence="7 8" key="1">
    <citation type="journal article" date="2016" name="Sci. Rep.">
        <title>Penicillium arizonense, a new, genome sequenced fungal species, reveals a high chemical diversity in secreted metabolites.</title>
        <authorList>
            <person name="Grijseels S."/>
            <person name="Nielsen J.C."/>
            <person name="Randelovic M."/>
            <person name="Nielsen J."/>
            <person name="Nielsen K.F."/>
            <person name="Workman M."/>
            <person name="Frisvad J.C."/>
        </authorList>
    </citation>
    <scope>NUCLEOTIDE SEQUENCE [LARGE SCALE GENOMIC DNA]</scope>
    <source>
        <strain evidence="7 8">CBS 141311</strain>
    </source>
</reference>
<dbReference type="Proteomes" id="UP000177622">
    <property type="component" value="Unassembled WGS sequence"/>
</dbReference>
<dbReference type="InterPro" id="IPR016162">
    <property type="entry name" value="Ald_DH_N"/>
</dbReference>
<dbReference type="STRING" id="1835702.A0A1F5L621"/>
<dbReference type="PANTHER" id="PTHR11699">
    <property type="entry name" value="ALDEHYDE DEHYDROGENASE-RELATED"/>
    <property type="match status" value="1"/>
</dbReference>
<comment type="catalytic activity">
    <reaction evidence="5">
        <text>an aldehyde + NAD(+) + H2O = a carboxylate + NADH + 2 H(+)</text>
        <dbReference type="Rhea" id="RHEA:16185"/>
        <dbReference type="ChEBI" id="CHEBI:15377"/>
        <dbReference type="ChEBI" id="CHEBI:15378"/>
        <dbReference type="ChEBI" id="CHEBI:17478"/>
        <dbReference type="ChEBI" id="CHEBI:29067"/>
        <dbReference type="ChEBI" id="CHEBI:57540"/>
        <dbReference type="ChEBI" id="CHEBI:57945"/>
        <dbReference type="EC" id="1.2.1.3"/>
    </reaction>
</comment>
<dbReference type="Pfam" id="PF00171">
    <property type="entry name" value="Aldedh"/>
    <property type="match status" value="1"/>
</dbReference>
<evidence type="ECO:0000313" key="8">
    <source>
        <dbReference type="Proteomes" id="UP000177622"/>
    </source>
</evidence>
<protein>
    <recommendedName>
        <fullName evidence="4">aldehyde dehydrogenase (NAD(+))</fullName>
        <ecNumber evidence="4">1.2.1.3</ecNumber>
    </recommendedName>
</protein>
<evidence type="ECO:0000256" key="1">
    <source>
        <dbReference type="ARBA" id="ARBA00004685"/>
    </source>
</evidence>
<comment type="similarity">
    <text evidence="2">Belongs to the aldehyde dehydrogenase family.</text>
</comment>
<dbReference type="EMBL" id="LXJU01000029">
    <property type="protein sequence ID" value="OGE48371.1"/>
    <property type="molecule type" value="Genomic_DNA"/>
</dbReference>
<keyword evidence="8" id="KW-1185">Reference proteome</keyword>
<evidence type="ECO:0000259" key="6">
    <source>
        <dbReference type="Pfam" id="PF00171"/>
    </source>
</evidence>
<proteinExistence type="inferred from homology"/>
<dbReference type="GO" id="GO:0004029">
    <property type="term" value="F:aldehyde dehydrogenase (NAD+) activity"/>
    <property type="evidence" value="ECO:0007669"/>
    <property type="project" value="UniProtKB-EC"/>
</dbReference>
<dbReference type="RefSeq" id="XP_022483827.1">
    <property type="nucleotide sequence ID" value="XM_022636269.1"/>
</dbReference>
<dbReference type="SUPFAM" id="SSF53720">
    <property type="entry name" value="ALDH-like"/>
    <property type="match status" value="1"/>
</dbReference>
<keyword evidence="3" id="KW-0560">Oxidoreductase</keyword>
<feature type="domain" description="Aldehyde dehydrogenase" evidence="6">
    <location>
        <begin position="21"/>
        <end position="478"/>
    </location>
</feature>